<comment type="similarity">
    <text evidence="1">Belongs to the sigma-70 factor family. ECF subfamily.</text>
</comment>
<dbReference type="Pfam" id="PF08281">
    <property type="entry name" value="Sigma70_r4_2"/>
    <property type="match status" value="1"/>
</dbReference>
<dbReference type="Pfam" id="PF04542">
    <property type="entry name" value="Sigma70_r2"/>
    <property type="match status" value="1"/>
</dbReference>
<dbReference type="InterPro" id="IPR013324">
    <property type="entry name" value="RNA_pol_sigma_r3/r4-like"/>
</dbReference>
<dbReference type="CDD" id="cd06171">
    <property type="entry name" value="Sigma70_r4"/>
    <property type="match status" value="1"/>
</dbReference>
<keyword evidence="3" id="KW-0731">Sigma factor</keyword>
<evidence type="ECO:0000313" key="7">
    <source>
        <dbReference type="EMBL" id="TKK69410.1"/>
    </source>
</evidence>
<feature type="domain" description="RNA polymerase sigma-70 region 2" evidence="5">
    <location>
        <begin position="35"/>
        <end position="95"/>
    </location>
</feature>
<dbReference type="GO" id="GO:0006352">
    <property type="term" value="P:DNA-templated transcription initiation"/>
    <property type="evidence" value="ECO:0007669"/>
    <property type="project" value="InterPro"/>
</dbReference>
<accession>A0A4U3L3A3</accession>
<protein>
    <submittedName>
        <fullName evidence="7">Sigma-70 family RNA polymerase sigma factor</fullName>
    </submittedName>
</protein>
<gene>
    <name evidence="7" type="ORF">FC093_08845</name>
</gene>
<dbReference type="AlphaFoldDB" id="A0A4U3L3A3"/>
<evidence type="ECO:0000256" key="4">
    <source>
        <dbReference type="ARBA" id="ARBA00023163"/>
    </source>
</evidence>
<dbReference type="SUPFAM" id="SSF88659">
    <property type="entry name" value="Sigma3 and sigma4 domains of RNA polymerase sigma factors"/>
    <property type="match status" value="1"/>
</dbReference>
<name>A0A4U3L3A3_9BACT</name>
<evidence type="ECO:0000256" key="2">
    <source>
        <dbReference type="ARBA" id="ARBA00023015"/>
    </source>
</evidence>
<dbReference type="InterPro" id="IPR013249">
    <property type="entry name" value="RNA_pol_sigma70_r4_t2"/>
</dbReference>
<evidence type="ECO:0000259" key="5">
    <source>
        <dbReference type="Pfam" id="PF04542"/>
    </source>
</evidence>
<dbReference type="RefSeq" id="WP_137261406.1">
    <property type="nucleotide sequence ID" value="NZ_SZQL01000005.1"/>
</dbReference>
<dbReference type="InterPro" id="IPR013325">
    <property type="entry name" value="RNA_pol_sigma_r2"/>
</dbReference>
<reference evidence="7 8" key="1">
    <citation type="submission" date="2019-05" db="EMBL/GenBank/DDBJ databases">
        <title>Panacibacter sp. strain 17mud1-8 Genome sequencing and assembly.</title>
        <authorList>
            <person name="Chhetri G."/>
        </authorList>
    </citation>
    <scope>NUCLEOTIDE SEQUENCE [LARGE SCALE GENOMIC DNA]</scope>
    <source>
        <strain evidence="7 8">17mud1-8</strain>
    </source>
</reference>
<evidence type="ECO:0000256" key="1">
    <source>
        <dbReference type="ARBA" id="ARBA00010641"/>
    </source>
</evidence>
<evidence type="ECO:0000256" key="3">
    <source>
        <dbReference type="ARBA" id="ARBA00023082"/>
    </source>
</evidence>
<dbReference type="GO" id="GO:0016987">
    <property type="term" value="F:sigma factor activity"/>
    <property type="evidence" value="ECO:0007669"/>
    <property type="project" value="UniProtKB-KW"/>
</dbReference>
<dbReference type="Gene3D" id="1.10.10.10">
    <property type="entry name" value="Winged helix-like DNA-binding domain superfamily/Winged helix DNA-binding domain"/>
    <property type="match status" value="1"/>
</dbReference>
<keyword evidence="2" id="KW-0805">Transcription regulation</keyword>
<dbReference type="EMBL" id="SZQL01000005">
    <property type="protein sequence ID" value="TKK69410.1"/>
    <property type="molecule type" value="Genomic_DNA"/>
</dbReference>
<dbReference type="PANTHER" id="PTHR43133:SF46">
    <property type="entry name" value="RNA POLYMERASE SIGMA-70 FACTOR ECF SUBFAMILY"/>
    <property type="match status" value="1"/>
</dbReference>
<feature type="domain" description="RNA polymerase sigma factor 70 region 4 type 2" evidence="6">
    <location>
        <begin position="129"/>
        <end position="180"/>
    </location>
</feature>
<dbReference type="SUPFAM" id="SSF88946">
    <property type="entry name" value="Sigma2 domain of RNA polymerase sigma factors"/>
    <property type="match status" value="1"/>
</dbReference>
<sequence>MIIHDYTANEDVLLQRLQDGDEKALGALMKLFYVPIYNYACRFSQDEQLVKDCIQEVFISLWQRRDSATAISSPKYYLLRAVKNKIVKAIGKNAKTINSGSLDEYDFKVEFSTEYMLIEKQISAENAARLLEILSQLPARQKEIVYLKFYHQLDHEQIAALMNINRQSVYNLLHESLQKLRKFWQQELITSVVSFGSFMIHLF</sequence>
<comment type="caution">
    <text evidence="7">The sequence shown here is derived from an EMBL/GenBank/DDBJ whole genome shotgun (WGS) entry which is preliminary data.</text>
</comment>
<dbReference type="PANTHER" id="PTHR43133">
    <property type="entry name" value="RNA POLYMERASE ECF-TYPE SIGMA FACTO"/>
    <property type="match status" value="1"/>
</dbReference>
<dbReference type="Proteomes" id="UP000305848">
    <property type="component" value="Unassembled WGS sequence"/>
</dbReference>
<dbReference type="OrthoDB" id="9150024at2"/>
<dbReference type="GO" id="GO:0003677">
    <property type="term" value="F:DNA binding"/>
    <property type="evidence" value="ECO:0007669"/>
    <property type="project" value="InterPro"/>
</dbReference>
<dbReference type="InterPro" id="IPR039425">
    <property type="entry name" value="RNA_pol_sigma-70-like"/>
</dbReference>
<proteinExistence type="inferred from homology"/>
<keyword evidence="8" id="KW-1185">Reference proteome</keyword>
<dbReference type="Gene3D" id="1.10.1740.10">
    <property type="match status" value="1"/>
</dbReference>
<dbReference type="InterPro" id="IPR007627">
    <property type="entry name" value="RNA_pol_sigma70_r2"/>
</dbReference>
<evidence type="ECO:0000313" key="8">
    <source>
        <dbReference type="Proteomes" id="UP000305848"/>
    </source>
</evidence>
<keyword evidence="4" id="KW-0804">Transcription</keyword>
<evidence type="ECO:0000259" key="6">
    <source>
        <dbReference type="Pfam" id="PF08281"/>
    </source>
</evidence>
<dbReference type="InterPro" id="IPR036388">
    <property type="entry name" value="WH-like_DNA-bd_sf"/>
</dbReference>
<organism evidence="7 8">
    <name type="scientific">Ilyomonas limi</name>
    <dbReference type="NCBI Taxonomy" id="2575867"/>
    <lineage>
        <taxon>Bacteria</taxon>
        <taxon>Pseudomonadati</taxon>
        <taxon>Bacteroidota</taxon>
        <taxon>Chitinophagia</taxon>
        <taxon>Chitinophagales</taxon>
        <taxon>Chitinophagaceae</taxon>
        <taxon>Ilyomonas</taxon>
    </lineage>
</organism>
<dbReference type="NCBIfam" id="TIGR02937">
    <property type="entry name" value="sigma70-ECF"/>
    <property type="match status" value="1"/>
</dbReference>
<dbReference type="InterPro" id="IPR014284">
    <property type="entry name" value="RNA_pol_sigma-70_dom"/>
</dbReference>